<sequence>MTADKMCWLFKLLLY</sequence>
<name>A0A0A9G925_ARUDO</name>
<dbReference type="EMBL" id="GBRH01180733">
    <property type="protein sequence ID" value="JAE17163.1"/>
    <property type="molecule type" value="Transcribed_RNA"/>
</dbReference>
<reference evidence="1" key="1">
    <citation type="submission" date="2014-09" db="EMBL/GenBank/DDBJ databases">
        <authorList>
            <person name="Magalhaes I.L.F."/>
            <person name="Oliveira U."/>
            <person name="Santos F.R."/>
            <person name="Vidigal T.H.D.A."/>
            <person name="Brescovit A.D."/>
            <person name="Santos A.J."/>
        </authorList>
    </citation>
    <scope>NUCLEOTIDE SEQUENCE</scope>
    <source>
        <tissue evidence="1">Shoot tissue taken approximately 20 cm above the soil surface</tissue>
    </source>
</reference>
<organism evidence="1">
    <name type="scientific">Arundo donax</name>
    <name type="common">Giant reed</name>
    <name type="synonym">Donax arundinaceus</name>
    <dbReference type="NCBI Taxonomy" id="35708"/>
    <lineage>
        <taxon>Eukaryota</taxon>
        <taxon>Viridiplantae</taxon>
        <taxon>Streptophyta</taxon>
        <taxon>Embryophyta</taxon>
        <taxon>Tracheophyta</taxon>
        <taxon>Spermatophyta</taxon>
        <taxon>Magnoliopsida</taxon>
        <taxon>Liliopsida</taxon>
        <taxon>Poales</taxon>
        <taxon>Poaceae</taxon>
        <taxon>PACMAD clade</taxon>
        <taxon>Arundinoideae</taxon>
        <taxon>Arundineae</taxon>
        <taxon>Arundo</taxon>
    </lineage>
</organism>
<proteinExistence type="predicted"/>
<accession>A0A0A9G925</accession>
<evidence type="ECO:0000313" key="1">
    <source>
        <dbReference type="EMBL" id="JAE17163.1"/>
    </source>
</evidence>
<reference evidence="1" key="2">
    <citation type="journal article" date="2015" name="Data Brief">
        <title>Shoot transcriptome of the giant reed, Arundo donax.</title>
        <authorList>
            <person name="Barrero R.A."/>
            <person name="Guerrero F.D."/>
            <person name="Moolhuijzen P."/>
            <person name="Goolsby J.A."/>
            <person name="Tidwell J."/>
            <person name="Bellgard S.E."/>
            <person name="Bellgard M.I."/>
        </authorList>
    </citation>
    <scope>NUCLEOTIDE SEQUENCE</scope>
    <source>
        <tissue evidence="1">Shoot tissue taken approximately 20 cm above the soil surface</tissue>
    </source>
</reference>
<protein>
    <submittedName>
        <fullName evidence="1">Uncharacterized protein</fullName>
    </submittedName>
</protein>